<accession>A0A1Q5PNA4</accession>
<dbReference type="SUPFAM" id="SSF53187">
    <property type="entry name" value="Zn-dependent exopeptidases"/>
    <property type="match status" value="1"/>
</dbReference>
<evidence type="ECO:0000256" key="8">
    <source>
        <dbReference type="HAMAP-Rule" id="MF_00181"/>
    </source>
</evidence>
<dbReference type="InterPro" id="IPR011356">
    <property type="entry name" value="Leucine_aapep/pepB"/>
</dbReference>
<dbReference type="InterPro" id="IPR008283">
    <property type="entry name" value="Peptidase_M17_N"/>
</dbReference>
<keyword evidence="4 8" id="KW-0031">Aminopeptidase</keyword>
<dbReference type="InterPro" id="IPR000819">
    <property type="entry name" value="Peptidase_M17_C"/>
</dbReference>
<dbReference type="OrthoDB" id="9809354at2"/>
<keyword evidence="6 8" id="KW-0378">Hydrolase</keyword>
<evidence type="ECO:0000256" key="3">
    <source>
        <dbReference type="ARBA" id="ARBA00009528"/>
    </source>
</evidence>
<dbReference type="Pfam" id="PF00883">
    <property type="entry name" value="Peptidase_M17"/>
    <property type="match status" value="1"/>
</dbReference>
<dbReference type="InterPro" id="IPR023042">
    <property type="entry name" value="Peptidase_M17_leu_NH2_pept"/>
</dbReference>
<evidence type="ECO:0000256" key="2">
    <source>
        <dbReference type="ARBA" id="ARBA00000967"/>
    </source>
</evidence>
<evidence type="ECO:0000256" key="7">
    <source>
        <dbReference type="ARBA" id="ARBA00049972"/>
    </source>
</evidence>
<dbReference type="Gene3D" id="3.40.220.10">
    <property type="entry name" value="Leucine Aminopeptidase, subunit E, domain 1"/>
    <property type="match status" value="1"/>
</dbReference>
<dbReference type="GO" id="GO:0006508">
    <property type="term" value="P:proteolysis"/>
    <property type="evidence" value="ECO:0007669"/>
    <property type="project" value="UniProtKB-KW"/>
</dbReference>
<feature type="binding site" evidence="8">
    <location>
        <position position="335"/>
    </location>
    <ligand>
        <name>Mn(2+)</name>
        <dbReference type="ChEBI" id="CHEBI:29035"/>
        <label>2</label>
    </ligand>
</feature>
<dbReference type="Proteomes" id="UP000186785">
    <property type="component" value="Unassembled WGS sequence"/>
</dbReference>
<organism evidence="10 11">
    <name type="scientific">Boudabousia liubingyangii</name>
    <dbReference type="NCBI Taxonomy" id="1921764"/>
    <lineage>
        <taxon>Bacteria</taxon>
        <taxon>Bacillati</taxon>
        <taxon>Actinomycetota</taxon>
        <taxon>Actinomycetes</taxon>
        <taxon>Actinomycetales</taxon>
        <taxon>Actinomycetaceae</taxon>
        <taxon>Boudabousia</taxon>
    </lineage>
</organism>
<evidence type="ECO:0000256" key="1">
    <source>
        <dbReference type="ARBA" id="ARBA00000135"/>
    </source>
</evidence>
<dbReference type="Pfam" id="PF02789">
    <property type="entry name" value="Peptidase_M17_N"/>
    <property type="match status" value="1"/>
</dbReference>
<keyword evidence="11" id="KW-1185">Reference proteome</keyword>
<dbReference type="NCBIfam" id="NF002073">
    <property type="entry name" value="PRK00913.1-2"/>
    <property type="match status" value="1"/>
</dbReference>
<feature type="binding site" evidence="8">
    <location>
        <position position="256"/>
    </location>
    <ligand>
        <name>Mn(2+)</name>
        <dbReference type="ChEBI" id="CHEBI:29035"/>
        <label>2</label>
    </ligand>
</feature>
<feature type="binding site" evidence="8">
    <location>
        <position position="251"/>
    </location>
    <ligand>
        <name>Mn(2+)</name>
        <dbReference type="ChEBI" id="CHEBI:29035"/>
        <label>2</label>
    </ligand>
</feature>
<dbReference type="InterPro" id="IPR043472">
    <property type="entry name" value="Macro_dom-like"/>
</dbReference>
<dbReference type="PANTHER" id="PTHR11963:SF23">
    <property type="entry name" value="CYTOSOL AMINOPEPTIDASE"/>
    <property type="match status" value="1"/>
</dbReference>
<dbReference type="EC" id="3.4.11.10" evidence="8"/>
<reference evidence="10 11" key="1">
    <citation type="submission" date="2016-11" db="EMBL/GenBank/DDBJ databases">
        <title>Actinomyces gypaetusis sp. nov. isolated from the vulture Gypaetus barbatus in Qinghai Tibet Plateau China.</title>
        <authorList>
            <person name="Meng X."/>
        </authorList>
    </citation>
    <scope>NUCLEOTIDE SEQUENCE [LARGE SCALE GENOMIC DNA]</scope>
    <source>
        <strain evidence="10 11">VUL4_2</strain>
    </source>
</reference>
<evidence type="ECO:0000256" key="4">
    <source>
        <dbReference type="ARBA" id="ARBA00022438"/>
    </source>
</evidence>
<feature type="binding site" evidence="8">
    <location>
        <position position="333"/>
    </location>
    <ligand>
        <name>Mn(2+)</name>
        <dbReference type="ChEBI" id="CHEBI:29035"/>
        <label>1</label>
    </ligand>
</feature>
<dbReference type="GO" id="GO:0005737">
    <property type="term" value="C:cytoplasm"/>
    <property type="evidence" value="ECO:0007669"/>
    <property type="project" value="UniProtKB-SubCell"/>
</dbReference>
<dbReference type="STRING" id="1921764.BSR28_03685"/>
<dbReference type="PANTHER" id="PTHR11963">
    <property type="entry name" value="LEUCINE AMINOPEPTIDASE-RELATED"/>
    <property type="match status" value="1"/>
</dbReference>
<comment type="function">
    <text evidence="7 8">Presumably involved in the processing and regular turnover of intracellular proteins. Catalyzes the removal of unsubstituted N-terminal amino acids from various peptides.</text>
</comment>
<dbReference type="HAMAP" id="MF_00181">
    <property type="entry name" value="Cytosol_peptidase_M17"/>
    <property type="match status" value="1"/>
</dbReference>
<evidence type="ECO:0000313" key="10">
    <source>
        <dbReference type="EMBL" id="OKL49027.1"/>
    </source>
</evidence>
<keyword evidence="8" id="KW-0479">Metal-binding</keyword>
<comment type="cofactor">
    <cofactor evidence="8">
        <name>Mn(2+)</name>
        <dbReference type="ChEBI" id="CHEBI:29035"/>
    </cofactor>
    <text evidence="8">Binds 2 manganese ions per subunit.</text>
</comment>
<feature type="binding site" evidence="8">
    <location>
        <position position="274"/>
    </location>
    <ligand>
        <name>Mn(2+)</name>
        <dbReference type="ChEBI" id="CHEBI:29035"/>
        <label>2</label>
    </ligand>
</feature>
<gene>
    <name evidence="8" type="primary">pepA</name>
    <name evidence="10" type="ORF">BSR29_04115</name>
</gene>
<comment type="catalytic activity">
    <reaction evidence="2 8">
        <text>Release of an N-terminal amino acid, preferentially leucine, but not glutamic or aspartic acids.</text>
        <dbReference type="EC" id="3.4.11.10"/>
    </reaction>
</comment>
<dbReference type="SUPFAM" id="SSF52949">
    <property type="entry name" value="Macro domain-like"/>
    <property type="match status" value="1"/>
</dbReference>
<evidence type="ECO:0000259" key="9">
    <source>
        <dbReference type="PROSITE" id="PS00631"/>
    </source>
</evidence>
<feature type="binding site" evidence="8">
    <location>
        <position position="256"/>
    </location>
    <ligand>
        <name>Mn(2+)</name>
        <dbReference type="ChEBI" id="CHEBI:29035"/>
        <label>1</label>
    </ligand>
</feature>
<evidence type="ECO:0000256" key="6">
    <source>
        <dbReference type="ARBA" id="ARBA00022801"/>
    </source>
</evidence>
<dbReference type="PRINTS" id="PR00481">
    <property type="entry name" value="LAMNOPPTDASE"/>
</dbReference>
<protein>
    <recommendedName>
        <fullName evidence="8">Probable cytosol aminopeptidase</fullName>
        <ecNumber evidence="8">3.4.11.1</ecNumber>
    </recommendedName>
    <alternativeName>
        <fullName evidence="8">Leucine aminopeptidase</fullName>
        <shortName evidence="8">LAP</shortName>
        <ecNumber evidence="8">3.4.11.10</ecNumber>
    </alternativeName>
    <alternativeName>
        <fullName evidence="8">Leucyl aminopeptidase</fullName>
    </alternativeName>
</protein>
<dbReference type="GO" id="GO:0030145">
    <property type="term" value="F:manganese ion binding"/>
    <property type="evidence" value="ECO:0007669"/>
    <property type="project" value="UniProtKB-UniRule"/>
</dbReference>
<sequence length="482" mass="51039">MSDFFQHVNKPAETDCDSLVLAVAQGEDGPHLLPCSLSTEMSQELASLLPLLGMSGKVDEVCVSTAPSRLATRTLTFVGLGKHNFGDAQAVRRAAGCVTRTSKAKTLAFDWAITDEGVWQALAEGAGFGAYRYDRYFSKKADRIESVLLPDSEAARKGAKTAEVLVSAANLTRDLVNTPANDLCPADFVEIAKRECEGLPIEIEVWDFARLQKEKCGGLVGVGQGSSRPPYLVKLSYQPQGAKRHAALIGKGITFDSGGISLKPAANMEAMKSDMTGAATVLGATIAAARLEVPQQITTYLALAENLPGGKAQRPSDVITIRNGKTVEILNTDAEGRLVMADALSLACEIKPDVILDVATLTGAQIVALGNRTTGLMGQGGAPEEVFKAAERVGEPAWVMPIPEELKEANASKFADVANSGGRNAGMMVAADFLSNFVDDFPWAHLDIAGPSYNSGKPWGFSAYGGTGVMVRTLVDYLANLK</sequence>
<feature type="active site" evidence="8">
    <location>
        <position position="263"/>
    </location>
</feature>
<dbReference type="PROSITE" id="PS00631">
    <property type="entry name" value="CYTOSOL_AP"/>
    <property type="match status" value="1"/>
</dbReference>
<proteinExistence type="inferred from homology"/>
<comment type="catalytic activity">
    <reaction evidence="1 8">
        <text>Release of an N-terminal amino acid, Xaa-|-Yaa-, in which Xaa is preferably Leu, but may be other amino acids including Pro although not Arg or Lys, and Yaa may be Pro. Amino acid amides and methyl esters are also readily hydrolyzed, but rates on arylamides are exceedingly low.</text>
        <dbReference type="EC" id="3.4.11.1"/>
    </reaction>
</comment>
<name>A0A1Q5PNA4_9ACTO</name>
<evidence type="ECO:0000313" key="11">
    <source>
        <dbReference type="Proteomes" id="UP000186785"/>
    </source>
</evidence>
<dbReference type="EC" id="3.4.11.1" evidence="8"/>
<feature type="binding site" evidence="8">
    <location>
        <position position="335"/>
    </location>
    <ligand>
        <name>Mn(2+)</name>
        <dbReference type="ChEBI" id="CHEBI:29035"/>
        <label>1</label>
    </ligand>
</feature>
<keyword evidence="8" id="KW-0963">Cytoplasm</keyword>
<dbReference type="EMBL" id="MQSV01000002">
    <property type="protein sequence ID" value="OKL49027.1"/>
    <property type="molecule type" value="Genomic_DNA"/>
</dbReference>
<dbReference type="AlphaFoldDB" id="A0A1Q5PNA4"/>
<feature type="domain" description="Cytosol aminopeptidase" evidence="9">
    <location>
        <begin position="331"/>
        <end position="338"/>
    </location>
</feature>
<keyword evidence="8" id="KW-0464">Manganese</keyword>
<dbReference type="GO" id="GO:0070006">
    <property type="term" value="F:metalloaminopeptidase activity"/>
    <property type="evidence" value="ECO:0007669"/>
    <property type="project" value="InterPro"/>
</dbReference>
<comment type="similarity">
    <text evidence="3 8">Belongs to the peptidase M17 family.</text>
</comment>
<comment type="caution">
    <text evidence="10">The sequence shown here is derived from an EMBL/GenBank/DDBJ whole genome shotgun (WGS) entry which is preliminary data.</text>
</comment>
<feature type="active site" evidence="8">
    <location>
        <position position="337"/>
    </location>
</feature>
<comment type="subcellular location">
    <subcellularLocation>
        <location evidence="8">Cytoplasm</location>
    </subcellularLocation>
</comment>
<dbReference type="Gene3D" id="3.40.630.10">
    <property type="entry name" value="Zn peptidases"/>
    <property type="match status" value="1"/>
</dbReference>
<dbReference type="RefSeq" id="WP_073709016.1">
    <property type="nucleotide sequence ID" value="NZ_MQSV01000002.1"/>
</dbReference>
<keyword evidence="5 8" id="KW-0645">Protease</keyword>
<evidence type="ECO:0000256" key="5">
    <source>
        <dbReference type="ARBA" id="ARBA00022670"/>
    </source>
</evidence>
<dbReference type="CDD" id="cd00433">
    <property type="entry name" value="Peptidase_M17"/>
    <property type="match status" value="1"/>
</dbReference>